<reference evidence="2" key="1">
    <citation type="journal article" date="2014" name="Front. Microbiol.">
        <title>High frequency of phylogenetically diverse reductive dehalogenase-homologous genes in deep subseafloor sedimentary metagenomes.</title>
        <authorList>
            <person name="Kawai M."/>
            <person name="Futagami T."/>
            <person name="Toyoda A."/>
            <person name="Takaki Y."/>
            <person name="Nishi S."/>
            <person name="Hori S."/>
            <person name="Arai W."/>
            <person name="Tsubouchi T."/>
            <person name="Morono Y."/>
            <person name="Uchiyama I."/>
            <person name="Ito T."/>
            <person name="Fujiyama A."/>
            <person name="Inagaki F."/>
            <person name="Takami H."/>
        </authorList>
    </citation>
    <scope>NUCLEOTIDE SEQUENCE</scope>
    <source>
        <strain evidence="2">Expedition CK06-06</strain>
    </source>
</reference>
<protein>
    <submittedName>
        <fullName evidence="2">Uncharacterized protein</fullName>
    </submittedName>
</protein>
<feature type="region of interest" description="Disordered" evidence="1">
    <location>
        <begin position="179"/>
        <end position="200"/>
    </location>
</feature>
<comment type="caution">
    <text evidence="2">The sequence shown here is derived from an EMBL/GenBank/DDBJ whole genome shotgun (WGS) entry which is preliminary data.</text>
</comment>
<dbReference type="EMBL" id="BARU01012391">
    <property type="protein sequence ID" value="GAH40593.1"/>
    <property type="molecule type" value="Genomic_DNA"/>
</dbReference>
<proteinExistence type="predicted"/>
<feature type="non-terminal residue" evidence="2">
    <location>
        <position position="1"/>
    </location>
</feature>
<sequence>QQLPIRIEIRSRIQDGQEAVTIVENLSWNEPIPDSLFSLDVPPGYTLVRPQGDASESSLIDLLRICAQMAHGSFPARLDAEAVLELVLESYRDSGAHQVLTGVIPAITDIDDQAKETYRTCLRGLAFVDQVRKNGSWQYVGKGVALGDATAEVCWWRLPGSASFRVVYGDLRVKDVTPERLPLPAKRPASNPAGNGSPKK</sequence>
<gene>
    <name evidence="2" type="ORF">S03H2_22873</name>
</gene>
<name>X1H5L9_9ZZZZ</name>
<dbReference type="AlphaFoldDB" id="X1H5L9"/>
<accession>X1H5L9</accession>
<evidence type="ECO:0000313" key="2">
    <source>
        <dbReference type="EMBL" id="GAH40593.1"/>
    </source>
</evidence>
<evidence type="ECO:0000256" key="1">
    <source>
        <dbReference type="SAM" id="MobiDB-lite"/>
    </source>
</evidence>
<organism evidence="2">
    <name type="scientific">marine sediment metagenome</name>
    <dbReference type="NCBI Taxonomy" id="412755"/>
    <lineage>
        <taxon>unclassified sequences</taxon>
        <taxon>metagenomes</taxon>
        <taxon>ecological metagenomes</taxon>
    </lineage>
</organism>